<dbReference type="EMBL" id="AP021906">
    <property type="protein sequence ID" value="BBP91056.1"/>
    <property type="molecule type" value="Genomic_DNA"/>
</dbReference>
<accession>A0A5S9MHF4</accession>
<evidence type="ECO:0000313" key="1">
    <source>
        <dbReference type="EMBL" id="BBP91056.1"/>
    </source>
</evidence>
<evidence type="ECO:0000313" key="2">
    <source>
        <dbReference type="Proteomes" id="UP000464658"/>
    </source>
</evidence>
<organism evidence="1 2">
    <name type="scientific">Bacillus safensis</name>
    <dbReference type="NCBI Taxonomy" id="561879"/>
    <lineage>
        <taxon>Bacteria</taxon>
        <taxon>Bacillati</taxon>
        <taxon>Bacillota</taxon>
        <taxon>Bacilli</taxon>
        <taxon>Bacillales</taxon>
        <taxon>Bacillaceae</taxon>
        <taxon>Bacillus</taxon>
    </lineage>
</organism>
<evidence type="ECO:0008006" key="3">
    <source>
        <dbReference type="Google" id="ProtNLM"/>
    </source>
</evidence>
<dbReference type="Proteomes" id="UP000464658">
    <property type="component" value="Chromosome"/>
</dbReference>
<proteinExistence type="predicted"/>
<name>A0A5S9MHF4_BACIA</name>
<reference evidence="1 2" key="1">
    <citation type="submission" date="2019-12" db="EMBL/GenBank/DDBJ databases">
        <title>Full genome sequence of a Bacillus safensis strain isolated from commercially available natto in Indonesia.</title>
        <authorList>
            <person name="Yoshida M."/>
            <person name="Uomi M."/>
            <person name="Waturangi D."/>
            <person name="Ekaputri J.J."/>
            <person name="Setiamarga D.H.E."/>
        </authorList>
    </citation>
    <scope>NUCLEOTIDE SEQUENCE [LARGE SCALE GENOMIC DNA]</scope>
    <source>
        <strain evidence="1 2">IDN1</strain>
    </source>
</reference>
<sequence>MTAGVLLILLSLIGCSSVKTTTDDGKQIVKVALSAEVNPPFLATNDQNEPIGYNIDYLNEVEKRLPTHTF</sequence>
<dbReference type="SUPFAM" id="SSF53850">
    <property type="entry name" value="Periplasmic binding protein-like II"/>
    <property type="match status" value="1"/>
</dbReference>
<protein>
    <recommendedName>
        <fullName evidence="3">Solute-binding protein family 3/N-terminal domain-containing protein</fullName>
    </recommendedName>
</protein>
<dbReference type="AlphaFoldDB" id="A0A5S9MHF4"/>
<gene>
    <name evidence="1" type="ORF">BsIDN1_46740</name>
</gene>